<dbReference type="Gene3D" id="1.10.10.750">
    <property type="entry name" value="Ypt/Rab-GAP domain of gyp1p, domain 1"/>
    <property type="match status" value="1"/>
</dbReference>
<evidence type="ECO:0000256" key="3">
    <source>
        <dbReference type="SAM" id="MobiDB-lite"/>
    </source>
</evidence>
<evidence type="ECO:0000313" key="6">
    <source>
        <dbReference type="Proteomes" id="UP000703661"/>
    </source>
</evidence>
<proteinExistence type="predicted"/>
<dbReference type="PANTHER" id="PTHR22957:SF26">
    <property type="entry name" value="LD44506P"/>
    <property type="match status" value="1"/>
</dbReference>
<sequence>MNRRAQTVLRGKVKFQKRKPTAKTGGIMCLEGRVKALVELTHDNEEHESDDEYADLGYENFGSSKSKNLAHRMHPAFFWLDLILPSPASEALRRLFSLSIFKTLILSVHKDGLFSHTKSRILEAPYLQASWVVSLSASLIILDGDLKNVKPVPGKMGATGNMVFGAQYSHATSVLEVERLRALQIDAASWPNDNLSIADDYDSNYDSNPEMSGYQTLPAQDSKDDADQDVTPASTPIRATSGTLHILSGSSGTLETDSSTQIDALSSTTKAQESAKSSSTAGATAVAATETSPTPTSSSGIIEGMKPSARGILQDPLMILKGLVYEAAMGDLHLVGTEHQKDEVYALQRSKQRARFHKFKEILQQPVVDLEVLRKLSWSGIPTAIRPIVWQLLVGYLPCNSDRRNVALERKRKEYQDGVQQTFARGIEGLDQTIWHQVFIDVPRTNPKMALFQNQTTQRCLERILYCWAIRHPASSYVQGINDLVTPFFLVFLTAYIEEDQDPESYNISLLPPEILAAIEADSYWCLTKLLDGIQDNYTHAQPGIQRQIVKLRELICRIDAPLAAHLQSEHVEFIQFSFRWMNCLLMREVTLQHTIRIWDTYLTEHPHGFSEFHLYVCAAFLTKWSAELKQMEFQEIMLFLQDVPTDDWQDKDIELLLSEAFMWKSLFHSSPMHLGGSK</sequence>
<feature type="region of interest" description="Disordered" evidence="3">
    <location>
        <begin position="201"/>
        <end position="303"/>
    </location>
</feature>
<comment type="caution">
    <text evidence="5">The sequence shown here is derived from an EMBL/GenBank/DDBJ whole genome shotgun (WGS) entry which is preliminary data.</text>
</comment>
<feature type="compositionally biased region" description="Polar residues" evidence="3">
    <location>
        <begin position="231"/>
        <end position="272"/>
    </location>
</feature>
<keyword evidence="6" id="KW-1185">Reference proteome</keyword>
<dbReference type="InterPro" id="IPR035969">
    <property type="entry name" value="Rab-GAP_TBC_sf"/>
</dbReference>
<protein>
    <submittedName>
        <fullName evidence="5">GTPase-activating protein</fullName>
    </submittedName>
</protein>
<evidence type="ECO:0000256" key="2">
    <source>
        <dbReference type="ARBA" id="ARBA00022553"/>
    </source>
</evidence>
<dbReference type="EMBL" id="JAAAID010001044">
    <property type="protein sequence ID" value="KAG0012040.1"/>
    <property type="molecule type" value="Genomic_DNA"/>
</dbReference>
<dbReference type="Gene3D" id="1.10.472.80">
    <property type="entry name" value="Ypt/Rab-GAP domain of gyp1p, domain 3"/>
    <property type="match status" value="1"/>
</dbReference>
<dbReference type="Proteomes" id="UP000703661">
    <property type="component" value="Unassembled WGS sequence"/>
</dbReference>
<dbReference type="GO" id="GO:0005794">
    <property type="term" value="C:Golgi apparatus"/>
    <property type="evidence" value="ECO:0007669"/>
    <property type="project" value="TreeGrafter"/>
</dbReference>
<reference evidence="5" key="1">
    <citation type="journal article" date="2020" name="Fungal Divers.">
        <title>Resolving the Mortierellaceae phylogeny through synthesis of multi-gene phylogenetics and phylogenomics.</title>
        <authorList>
            <person name="Vandepol N."/>
            <person name="Liber J."/>
            <person name="Desiro A."/>
            <person name="Na H."/>
            <person name="Kennedy M."/>
            <person name="Barry K."/>
            <person name="Grigoriev I.V."/>
            <person name="Miller A.N."/>
            <person name="O'Donnell K."/>
            <person name="Stajich J.E."/>
            <person name="Bonito G."/>
        </authorList>
    </citation>
    <scope>NUCLEOTIDE SEQUENCE</scope>
    <source>
        <strain evidence="5">NRRL 2769</strain>
    </source>
</reference>
<dbReference type="SUPFAM" id="SSF47923">
    <property type="entry name" value="Ypt/Rab-GAP domain of gyp1p"/>
    <property type="match status" value="2"/>
</dbReference>
<evidence type="ECO:0000313" key="5">
    <source>
        <dbReference type="EMBL" id="KAG0012040.1"/>
    </source>
</evidence>
<dbReference type="FunFam" id="1.10.10.750:FF:000009">
    <property type="entry name" value="TBC1 domain family member 22A"/>
    <property type="match status" value="1"/>
</dbReference>
<feature type="compositionally biased region" description="Low complexity" evidence="3">
    <location>
        <begin position="274"/>
        <end position="299"/>
    </location>
</feature>
<dbReference type="SMART" id="SM00164">
    <property type="entry name" value="TBC"/>
    <property type="match status" value="1"/>
</dbReference>
<dbReference type="AlphaFoldDB" id="A0A9P6SYK9"/>
<accession>A0A9P6SYK9</accession>
<dbReference type="Gene3D" id="1.10.8.270">
    <property type="entry name" value="putative rabgap domain of human tbc1 domain family member 14 like domains"/>
    <property type="match status" value="1"/>
</dbReference>
<keyword evidence="1" id="KW-0343">GTPase activation</keyword>
<dbReference type="PROSITE" id="PS50086">
    <property type="entry name" value="TBC_RABGAP"/>
    <property type="match status" value="1"/>
</dbReference>
<dbReference type="GO" id="GO:0005096">
    <property type="term" value="F:GTPase activator activity"/>
    <property type="evidence" value="ECO:0007669"/>
    <property type="project" value="UniProtKB-KW"/>
</dbReference>
<organism evidence="5 6">
    <name type="scientific">Entomortierella chlamydospora</name>
    <dbReference type="NCBI Taxonomy" id="101097"/>
    <lineage>
        <taxon>Eukaryota</taxon>
        <taxon>Fungi</taxon>
        <taxon>Fungi incertae sedis</taxon>
        <taxon>Mucoromycota</taxon>
        <taxon>Mortierellomycotina</taxon>
        <taxon>Mortierellomycetes</taxon>
        <taxon>Mortierellales</taxon>
        <taxon>Mortierellaceae</taxon>
        <taxon>Entomortierella</taxon>
    </lineage>
</organism>
<evidence type="ECO:0000256" key="1">
    <source>
        <dbReference type="ARBA" id="ARBA00022468"/>
    </source>
</evidence>
<feature type="domain" description="Rab-GAP TBC" evidence="4">
    <location>
        <begin position="380"/>
        <end position="606"/>
    </location>
</feature>
<dbReference type="FunFam" id="1.10.8.270:FF:000004">
    <property type="entry name" value="TBC1 domain family, member 22B"/>
    <property type="match status" value="1"/>
</dbReference>
<dbReference type="GO" id="GO:0071889">
    <property type="term" value="F:14-3-3 protein binding"/>
    <property type="evidence" value="ECO:0007669"/>
    <property type="project" value="UniProtKB-ARBA"/>
</dbReference>
<dbReference type="InterPro" id="IPR000195">
    <property type="entry name" value="Rab-GAP-TBC_dom"/>
</dbReference>
<dbReference type="Pfam" id="PF00566">
    <property type="entry name" value="RabGAP-TBC"/>
    <property type="match status" value="1"/>
</dbReference>
<keyword evidence="2" id="KW-0597">Phosphoprotein</keyword>
<name>A0A9P6SYK9_9FUNG</name>
<dbReference type="PANTHER" id="PTHR22957">
    <property type="entry name" value="TBC1 DOMAIN FAMILY MEMBER GTPASE-ACTIVATING PROTEIN"/>
    <property type="match status" value="1"/>
</dbReference>
<evidence type="ECO:0000259" key="4">
    <source>
        <dbReference type="PROSITE" id="PS50086"/>
    </source>
</evidence>
<dbReference type="FunFam" id="1.10.472.80:FF:000001">
    <property type="entry name" value="TBC1 domain family member 22B"/>
    <property type="match status" value="1"/>
</dbReference>
<feature type="compositionally biased region" description="Polar residues" evidence="3">
    <location>
        <begin position="204"/>
        <end position="219"/>
    </location>
</feature>
<gene>
    <name evidence="5" type="primary">GYP1</name>
    <name evidence="5" type="ORF">BGZ80_000243</name>
</gene>